<dbReference type="InterPro" id="IPR003607">
    <property type="entry name" value="HD/PDEase_dom"/>
</dbReference>
<name>D1B7Z3_THEAS</name>
<evidence type="ECO:0000313" key="3">
    <source>
        <dbReference type="Proteomes" id="UP000002030"/>
    </source>
</evidence>
<dbReference type="Proteomes" id="UP000002030">
    <property type="component" value="Chromosome"/>
</dbReference>
<proteinExistence type="predicted"/>
<reference evidence="2 3" key="1">
    <citation type="journal article" date="2009" name="Stand. Genomic Sci.">
        <title>Complete genome sequence of Thermanaerovibrio acidaminovorans type strain (Su883).</title>
        <authorList>
            <person name="Chovatia M."/>
            <person name="Sikorski J."/>
            <person name="Schroder M."/>
            <person name="Lapidus A."/>
            <person name="Nolan M."/>
            <person name="Tice H."/>
            <person name="Glavina Del Rio T."/>
            <person name="Copeland A."/>
            <person name="Cheng J.F."/>
            <person name="Lucas S."/>
            <person name="Chen F."/>
            <person name="Bruce D."/>
            <person name="Goodwin L."/>
            <person name="Pitluck S."/>
            <person name="Ivanova N."/>
            <person name="Mavromatis K."/>
            <person name="Ovchinnikova G."/>
            <person name="Pati A."/>
            <person name="Chen A."/>
            <person name="Palaniappan K."/>
            <person name="Land M."/>
            <person name="Hauser L."/>
            <person name="Chang Y.J."/>
            <person name="Jeffries C.D."/>
            <person name="Chain P."/>
            <person name="Saunders E."/>
            <person name="Detter J.C."/>
            <person name="Brettin T."/>
            <person name="Rohde M."/>
            <person name="Goker M."/>
            <person name="Spring S."/>
            <person name="Bristow J."/>
            <person name="Markowitz V."/>
            <person name="Hugenholtz P."/>
            <person name="Kyrpides N.C."/>
            <person name="Klenk H.P."/>
            <person name="Eisen J.A."/>
        </authorList>
    </citation>
    <scope>NUCLEOTIDE SEQUENCE [LARGE SCALE GENOMIC DNA]</scope>
    <source>
        <strain evidence="3">ATCC 49978 / DSM 6589 / Su883</strain>
    </source>
</reference>
<dbReference type="KEGG" id="tai:Taci_0156"/>
<dbReference type="SMART" id="SM00471">
    <property type="entry name" value="HDc"/>
    <property type="match status" value="1"/>
</dbReference>
<dbReference type="EMBL" id="CP001818">
    <property type="protein sequence ID" value="ACZ18396.1"/>
    <property type="molecule type" value="Genomic_DNA"/>
</dbReference>
<dbReference type="PROSITE" id="PS51833">
    <property type="entry name" value="HDOD"/>
    <property type="match status" value="1"/>
</dbReference>
<keyword evidence="3" id="KW-1185">Reference proteome</keyword>
<protein>
    <submittedName>
        <fullName evidence="2">Metal dependent phosphohydrolase</fullName>
    </submittedName>
</protein>
<evidence type="ECO:0000259" key="1">
    <source>
        <dbReference type="PROSITE" id="PS51833"/>
    </source>
</evidence>
<organism evidence="2 3">
    <name type="scientific">Thermanaerovibrio acidaminovorans (strain ATCC 49978 / DSM 6589 / Su883)</name>
    <name type="common">Selenomonas acidaminovorans</name>
    <dbReference type="NCBI Taxonomy" id="525903"/>
    <lineage>
        <taxon>Bacteria</taxon>
        <taxon>Thermotogati</taxon>
        <taxon>Synergistota</taxon>
        <taxon>Synergistia</taxon>
        <taxon>Synergistales</taxon>
        <taxon>Synergistaceae</taxon>
        <taxon>Thermanaerovibrio</taxon>
    </lineage>
</organism>
<dbReference type="InterPro" id="IPR052340">
    <property type="entry name" value="RNase_Y/CdgJ"/>
</dbReference>
<gene>
    <name evidence="2" type="ordered locus">Taci_0156</name>
</gene>
<dbReference type="Pfam" id="PF08668">
    <property type="entry name" value="HDOD"/>
    <property type="match status" value="1"/>
</dbReference>
<dbReference type="AlphaFoldDB" id="D1B7Z3"/>
<dbReference type="STRING" id="525903.Taci_0156"/>
<evidence type="ECO:0000313" key="2">
    <source>
        <dbReference type="EMBL" id="ACZ18396.1"/>
    </source>
</evidence>
<dbReference type="RefSeq" id="WP_012868912.1">
    <property type="nucleotide sequence ID" value="NC_013522.1"/>
</dbReference>
<dbReference type="HOGENOM" id="CLU_048246_4_1_0"/>
<feature type="domain" description="HDOD" evidence="1">
    <location>
        <begin position="147"/>
        <end position="342"/>
    </location>
</feature>
<dbReference type="Gene3D" id="1.10.3210.10">
    <property type="entry name" value="Hypothetical protein af1432"/>
    <property type="match status" value="1"/>
</dbReference>
<dbReference type="eggNOG" id="COG1639">
    <property type="taxonomic scope" value="Bacteria"/>
</dbReference>
<dbReference type="CDD" id="cd00077">
    <property type="entry name" value="HDc"/>
    <property type="match status" value="1"/>
</dbReference>
<dbReference type="InterPro" id="IPR013976">
    <property type="entry name" value="HDOD"/>
</dbReference>
<dbReference type="PANTHER" id="PTHR33525">
    <property type="match status" value="1"/>
</dbReference>
<dbReference type="PANTHER" id="PTHR33525:SF3">
    <property type="entry name" value="RIBONUCLEASE Y"/>
    <property type="match status" value="1"/>
</dbReference>
<sequence length="412" mass="45691">MGLVSIENVRPGMVLASELRAPDGRVMLGKGVTIEDRHIRMLRLWGIPVADVEGYEDRAIAEEEGVREEALRKARALVSRWMNPGTAFEEEIFAQAVREVGQRIAKEGSVPSAWIPYPPAEVPKVTLGDMGVGVPAMRHLVRQHVRLSSFPAIYFKLREVIESPVSSASKIAEVVSKDPALTVRLLRLVNSSYYGFPKRIDSIQRAVAIVGTNQLTALAMAVSAVGAFKGIPSSRIDVESFWEHSISCAVICRVIAFTLRMPNEEQFFLSGLLHDVGRLVLFAKVPWVMKSLMDLALYEGVPMHRVEERHLGFHHGSMGEALLKEWNIPDFIRTMVGGHHSPDESDLPRESAVVHLADAMALALRWGNSGSHLVPTLSQRGLDMLEIPPEALPAMVSQARRQIAEIRRIFLI</sequence>
<dbReference type="EnsemblBacteria" id="ACZ18396">
    <property type="protein sequence ID" value="ACZ18396"/>
    <property type="gene ID" value="Taci_0156"/>
</dbReference>
<accession>D1B7Z3</accession>
<dbReference type="OrthoDB" id="9770715at2"/>
<dbReference type="SUPFAM" id="SSF109604">
    <property type="entry name" value="HD-domain/PDEase-like"/>
    <property type="match status" value="1"/>
</dbReference>